<organism evidence="1">
    <name type="scientific">uncultured Acetothermia bacterium</name>
    <dbReference type="NCBI Taxonomy" id="236499"/>
    <lineage>
        <taxon>Bacteria</taxon>
        <taxon>Candidatus Bipolaricaulota</taxon>
        <taxon>environmental samples</taxon>
    </lineage>
</organism>
<evidence type="ECO:0000313" key="1">
    <source>
        <dbReference type="EMBL" id="BAL53775.1"/>
    </source>
</evidence>
<accession>H5SC89</accession>
<dbReference type="AlphaFoldDB" id="H5SC89"/>
<gene>
    <name evidence="1" type="ORF">HGMM_F08F07C34</name>
</gene>
<reference evidence="1" key="2">
    <citation type="journal article" date="2012" name="PLoS ONE">
        <title>A Deeply Branching Thermophilic Bacterium with an Ancient Acetyl-CoA Pathway Dominates a Subsurface Ecosystem.</title>
        <authorList>
            <person name="Takami H."/>
            <person name="Noguchi H."/>
            <person name="Takaki Y."/>
            <person name="Uchiyama I."/>
            <person name="Toyoda A."/>
            <person name="Nishi S."/>
            <person name="Chee G.-J."/>
            <person name="Arai W."/>
            <person name="Nunoura T."/>
            <person name="Itoh T."/>
            <person name="Hattori M."/>
            <person name="Takai K."/>
        </authorList>
    </citation>
    <scope>NUCLEOTIDE SEQUENCE</scope>
</reference>
<name>H5SC89_9BACT</name>
<reference evidence="1" key="1">
    <citation type="journal article" date="2005" name="Environ. Microbiol.">
        <title>Genetic and functional properties of uncultivated thermophilic crenarchaeotes from a subsurface gold mine as revealed by analysis of genome fragments.</title>
        <authorList>
            <person name="Nunoura T."/>
            <person name="Hirayama H."/>
            <person name="Takami H."/>
            <person name="Oida H."/>
            <person name="Nishi S."/>
            <person name="Shimamura S."/>
            <person name="Suzuki Y."/>
            <person name="Inagaki F."/>
            <person name="Takai K."/>
            <person name="Nealson K.H."/>
            <person name="Horikoshi K."/>
        </authorList>
    </citation>
    <scope>NUCLEOTIDE SEQUENCE</scope>
</reference>
<sequence>MGALKSEARDEHVAAARKRQENRLAQLGDGVAHRAVLAISIGRFNNNDVGGIGLSRIGGEEFIGIAQISREEQSLWALAPFGHPELDKHCSKDVAGIAKLELDAPS</sequence>
<protein>
    <submittedName>
        <fullName evidence="1">Uncharacterized protein</fullName>
    </submittedName>
</protein>
<dbReference type="EMBL" id="AP011666">
    <property type="protein sequence ID" value="BAL53775.1"/>
    <property type="molecule type" value="Genomic_DNA"/>
</dbReference>
<proteinExistence type="predicted"/>